<feature type="transmembrane region" description="Helical" evidence="1">
    <location>
        <begin position="250"/>
        <end position="270"/>
    </location>
</feature>
<dbReference type="GO" id="GO:0016746">
    <property type="term" value="F:acyltransferase activity"/>
    <property type="evidence" value="ECO:0007669"/>
    <property type="project" value="UniProtKB-KW"/>
</dbReference>
<dbReference type="EMBL" id="JAHBAY010000004">
    <property type="protein sequence ID" value="MBT0769470.1"/>
    <property type="molecule type" value="Genomic_DNA"/>
</dbReference>
<evidence type="ECO:0000259" key="2">
    <source>
        <dbReference type="Pfam" id="PF01757"/>
    </source>
</evidence>
<dbReference type="InterPro" id="IPR050879">
    <property type="entry name" value="Acyltransferase_3"/>
</dbReference>
<feature type="transmembrane region" description="Helical" evidence="1">
    <location>
        <begin position="32"/>
        <end position="52"/>
    </location>
</feature>
<feature type="transmembrane region" description="Helical" evidence="1">
    <location>
        <begin position="166"/>
        <end position="184"/>
    </location>
</feature>
<organism evidence="3 4">
    <name type="scientific">Kineosporia corallincola</name>
    <dbReference type="NCBI Taxonomy" id="2835133"/>
    <lineage>
        <taxon>Bacteria</taxon>
        <taxon>Bacillati</taxon>
        <taxon>Actinomycetota</taxon>
        <taxon>Actinomycetes</taxon>
        <taxon>Kineosporiales</taxon>
        <taxon>Kineosporiaceae</taxon>
        <taxon>Kineosporia</taxon>
    </lineage>
</organism>
<keyword evidence="3" id="KW-0808">Transferase</keyword>
<keyword evidence="3" id="KW-0012">Acyltransferase</keyword>
<keyword evidence="1" id="KW-0472">Membrane</keyword>
<reference evidence="3 4" key="1">
    <citation type="submission" date="2021-05" db="EMBL/GenBank/DDBJ databases">
        <title>Kineosporia and Streptomyces sp. nov. two new marine actinobacteria isolated from Coral.</title>
        <authorList>
            <person name="Buangrab K."/>
            <person name="Sutthacheep M."/>
            <person name="Yeemin T."/>
            <person name="Harunari E."/>
            <person name="Igarashi Y."/>
            <person name="Kanchanasin P."/>
            <person name="Tanasupawat S."/>
            <person name="Phongsopitanun W."/>
        </authorList>
    </citation>
    <scope>NUCLEOTIDE SEQUENCE [LARGE SCALE GENOMIC DNA]</scope>
    <source>
        <strain evidence="3 4">J2-2</strain>
    </source>
</reference>
<keyword evidence="1" id="KW-0812">Transmembrane</keyword>
<evidence type="ECO:0000313" key="3">
    <source>
        <dbReference type="EMBL" id="MBT0769470.1"/>
    </source>
</evidence>
<dbReference type="Pfam" id="PF01757">
    <property type="entry name" value="Acyl_transf_3"/>
    <property type="match status" value="1"/>
</dbReference>
<dbReference type="PANTHER" id="PTHR23028:SF53">
    <property type="entry name" value="ACYL_TRANSF_3 DOMAIN-CONTAINING PROTEIN"/>
    <property type="match status" value="1"/>
</dbReference>
<dbReference type="Proteomes" id="UP001197247">
    <property type="component" value="Unassembled WGS sequence"/>
</dbReference>
<protein>
    <submittedName>
        <fullName evidence="3">Acyltransferase</fullName>
    </submittedName>
</protein>
<dbReference type="RefSeq" id="WP_214155772.1">
    <property type="nucleotide sequence ID" value="NZ_JAHBAY010000004.1"/>
</dbReference>
<keyword evidence="4" id="KW-1185">Reference proteome</keyword>
<dbReference type="PANTHER" id="PTHR23028">
    <property type="entry name" value="ACETYLTRANSFERASE"/>
    <property type="match status" value="1"/>
</dbReference>
<gene>
    <name evidence="3" type="ORF">KIH74_11100</name>
</gene>
<comment type="caution">
    <text evidence="3">The sequence shown here is derived from an EMBL/GenBank/DDBJ whole genome shotgun (WGS) entry which is preliminary data.</text>
</comment>
<sequence>MKHNPALDGLRGIAILAVVLSHALATRGFSGGWIGVEIFFVLSGYLITSILMNEWDARGEVSLRRFYYRRVLRLYPALITLVMVGAVFGSVLGYGESYAGYLLTAILCVSYLMDFSLFFFADYFTDFGQLGHVWSLSVEEHFYLLWPVALLVLLRRRVDPRWATALATLVSVVLLATTGGRLIGVTPASYFAPHTQACAPLIGCLLALQMRRNRTSVLLVRRAAQVGFVGLLGLAGTFAYASAVPKAEGLVPQVILSVVFSALVIFGVSADRASAGAKALSLRPLRWIGKISYGWYLYHLPLEIVLQRFLPIPDGAAIIISVPVSLLAAALSYRYIEEPFLRRKPKTVAAGHPAPGTGRPVDRMIVLDGRPVDARQDKAGF</sequence>
<keyword evidence="1" id="KW-1133">Transmembrane helix</keyword>
<evidence type="ECO:0000256" key="1">
    <source>
        <dbReference type="SAM" id="Phobius"/>
    </source>
</evidence>
<feature type="transmembrane region" description="Helical" evidence="1">
    <location>
        <begin position="190"/>
        <end position="210"/>
    </location>
</feature>
<name>A0ABS5TEG5_9ACTN</name>
<feature type="domain" description="Acyltransferase 3" evidence="2">
    <location>
        <begin position="5"/>
        <end position="331"/>
    </location>
</feature>
<accession>A0ABS5TEG5</accession>
<feature type="transmembrane region" description="Helical" evidence="1">
    <location>
        <begin position="72"/>
        <end position="94"/>
    </location>
</feature>
<evidence type="ECO:0000313" key="4">
    <source>
        <dbReference type="Proteomes" id="UP001197247"/>
    </source>
</evidence>
<feature type="transmembrane region" description="Helical" evidence="1">
    <location>
        <begin position="101"/>
        <end position="121"/>
    </location>
</feature>
<proteinExistence type="predicted"/>
<dbReference type="InterPro" id="IPR002656">
    <property type="entry name" value="Acyl_transf_3_dom"/>
</dbReference>
<feature type="transmembrane region" description="Helical" evidence="1">
    <location>
        <begin position="222"/>
        <end position="244"/>
    </location>
</feature>
<feature type="transmembrane region" description="Helical" evidence="1">
    <location>
        <begin position="316"/>
        <end position="336"/>
    </location>
</feature>
<feature type="transmembrane region" description="Helical" evidence="1">
    <location>
        <begin position="291"/>
        <end position="310"/>
    </location>
</feature>